<comment type="similarity">
    <text evidence="1">Belongs to the BlaI transcriptional regulatory family.</text>
</comment>
<dbReference type="EMBL" id="JACRTD010000001">
    <property type="protein sequence ID" value="MBC8584109.1"/>
    <property type="molecule type" value="Genomic_DNA"/>
</dbReference>
<dbReference type="InterPro" id="IPR036388">
    <property type="entry name" value="WH-like_DNA-bd_sf"/>
</dbReference>
<dbReference type="InterPro" id="IPR036390">
    <property type="entry name" value="WH_DNA-bd_sf"/>
</dbReference>
<dbReference type="Proteomes" id="UP000623678">
    <property type="component" value="Unassembled WGS sequence"/>
</dbReference>
<comment type="caution">
    <text evidence="5">The sequence shown here is derived from an EMBL/GenBank/DDBJ whole genome shotgun (WGS) entry which is preliminary data.</text>
</comment>
<evidence type="ECO:0000256" key="2">
    <source>
        <dbReference type="ARBA" id="ARBA00023015"/>
    </source>
</evidence>
<evidence type="ECO:0000313" key="5">
    <source>
        <dbReference type="EMBL" id="MBC8584109.1"/>
    </source>
</evidence>
<gene>
    <name evidence="5" type="ORF">H8705_00735</name>
</gene>
<evidence type="ECO:0000256" key="1">
    <source>
        <dbReference type="ARBA" id="ARBA00011046"/>
    </source>
</evidence>
<organism evidence="5 6">
    <name type="scientific">Youxingia wuxianensis</name>
    <dbReference type="NCBI Taxonomy" id="2763678"/>
    <lineage>
        <taxon>Bacteria</taxon>
        <taxon>Bacillati</taxon>
        <taxon>Bacillota</taxon>
        <taxon>Clostridia</taxon>
        <taxon>Eubacteriales</taxon>
        <taxon>Oscillospiraceae</taxon>
        <taxon>Youxingia</taxon>
    </lineage>
</organism>
<evidence type="ECO:0000256" key="4">
    <source>
        <dbReference type="ARBA" id="ARBA00023163"/>
    </source>
</evidence>
<accession>A0A926EPS0</accession>
<dbReference type="AlphaFoldDB" id="A0A926EPS0"/>
<evidence type="ECO:0000313" key="6">
    <source>
        <dbReference type="Proteomes" id="UP000623678"/>
    </source>
</evidence>
<keyword evidence="3" id="KW-0238">DNA-binding</keyword>
<dbReference type="Gene3D" id="1.10.10.10">
    <property type="entry name" value="Winged helix-like DNA-binding domain superfamily/Winged helix DNA-binding domain"/>
    <property type="match status" value="1"/>
</dbReference>
<reference evidence="5" key="1">
    <citation type="submission" date="2020-08" db="EMBL/GenBank/DDBJ databases">
        <title>Genome public.</title>
        <authorList>
            <person name="Liu C."/>
            <person name="Sun Q."/>
        </authorList>
    </citation>
    <scope>NUCLEOTIDE SEQUENCE</scope>
    <source>
        <strain evidence="5">NSJ-64</strain>
    </source>
</reference>
<keyword evidence="2" id="KW-0805">Transcription regulation</keyword>
<keyword evidence="6" id="KW-1185">Reference proteome</keyword>
<dbReference type="Pfam" id="PF03965">
    <property type="entry name" value="Penicillinase_R"/>
    <property type="match status" value="1"/>
</dbReference>
<dbReference type="GO" id="GO:0003677">
    <property type="term" value="F:DNA binding"/>
    <property type="evidence" value="ECO:0007669"/>
    <property type="project" value="UniProtKB-KW"/>
</dbReference>
<keyword evidence="4" id="KW-0804">Transcription</keyword>
<protein>
    <submittedName>
        <fullName evidence="5">BlaI/MecI/CopY family transcriptional regulator</fullName>
    </submittedName>
</protein>
<proteinExistence type="inferred from homology"/>
<name>A0A926EPS0_9FIRM</name>
<dbReference type="PIRSF" id="PIRSF019455">
    <property type="entry name" value="CopR_AtkY"/>
    <property type="match status" value="1"/>
</dbReference>
<dbReference type="Gene3D" id="1.10.4040.10">
    <property type="entry name" value="Penicillinase repressor domain"/>
    <property type="match status" value="1"/>
</dbReference>
<evidence type="ECO:0000256" key="3">
    <source>
        <dbReference type="ARBA" id="ARBA00023125"/>
    </source>
</evidence>
<sequence>MAKFQSLSDSEMAVMKVIWRSPHPVTSSELLKVFSESKGWKSQTISTFLSRLTEKGMLKVVKKGAANYYQVAVTQEEYRKQETQSFLENIHGGSVQSFIATLYDLNDITPEDIEELKHWLDKR</sequence>
<dbReference type="InterPro" id="IPR005650">
    <property type="entry name" value="BlaI_family"/>
</dbReference>
<dbReference type="RefSeq" id="WP_262393963.1">
    <property type="nucleotide sequence ID" value="NZ_JACRTD010000001.1"/>
</dbReference>
<dbReference type="GO" id="GO:0045892">
    <property type="term" value="P:negative regulation of DNA-templated transcription"/>
    <property type="evidence" value="ECO:0007669"/>
    <property type="project" value="InterPro"/>
</dbReference>
<dbReference type="SUPFAM" id="SSF46785">
    <property type="entry name" value="Winged helix' DNA-binding domain"/>
    <property type="match status" value="1"/>
</dbReference>